<dbReference type="AlphaFoldDB" id="A0A0D3BYY9"/>
<reference evidence="2 3" key="1">
    <citation type="journal article" date="2014" name="Genome Biol.">
        <title>Transcriptome and methylome profiling reveals relics of genome dominance in the mesopolyploid Brassica oleracea.</title>
        <authorList>
            <person name="Parkin I.A."/>
            <person name="Koh C."/>
            <person name="Tang H."/>
            <person name="Robinson S.J."/>
            <person name="Kagale S."/>
            <person name="Clarke W.E."/>
            <person name="Town C.D."/>
            <person name="Nixon J."/>
            <person name="Krishnakumar V."/>
            <person name="Bidwell S.L."/>
            <person name="Denoeud F."/>
            <person name="Belcram H."/>
            <person name="Links M.G."/>
            <person name="Just J."/>
            <person name="Clarke C."/>
            <person name="Bender T."/>
            <person name="Huebert T."/>
            <person name="Mason A.S."/>
            <person name="Pires J.C."/>
            <person name="Barker G."/>
            <person name="Moore J."/>
            <person name="Walley P.G."/>
            <person name="Manoli S."/>
            <person name="Batley J."/>
            <person name="Edwards D."/>
            <person name="Nelson M.N."/>
            <person name="Wang X."/>
            <person name="Paterson A.H."/>
            <person name="King G."/>
            <person name="Bancroft I."/>
            <person name="Chalhoub B."/>
            <person name="Sharpe A.G."/>
        </authorList>
    </citation>
    <scope>NUCLEOTIDE SEQUENCE</scope>
    <source>
        <strain evidence="2 3">cv. TO1000</strain>
    </source>
</reference>
<evidence type="ECO:0000313" key="3">
    <source>
        <dbReference type="Proteomes" id="UP000032141"/>
    </source>
</evidence>
<sequence length="62" mass="7081">MTVSVTMSRNLHARTSVFSIWQQRNSHASPSSPTSIPRMLYGFSPVNLLLWNFQVLLCLFLV</sequence>
<keyword evidence="1" id="KW-0472">Membrane</keyword>
<evidence type="ECO:0000256" key="1">
    <source>
        <dbReference type="SAM" id="Phobius"/>
    </source>
</evidence>
<organism evidence="2 3">
    <name type="scientific">Brassica oleracea var. oleracea</name>
    <dbReference type="NCBI Taxonomy" id="109376"/>
    <lineage>
        <taxon>Eukaryota</taxon>
        <taxon>Viridiplantae</taxon>
        <taxon>Streptophyta</taxon>
        <taxon>Embryophyta</taxon>
        <taxon>Tracheophyta</taxon>
        <taxon>Spermatophyta</taxon>
        <taxon>Magnoliopsida</taxon>
        <taxon>eudicotyledons</taxon>
        <taxon>Gunneridae</taxon>
        <taxon>Pentapetalae</taxon>
        <taxon>rosids</taxon>
        <taxon>malvids</taxon>
        <taxon>Brassicales</taxon>
        <taxon>Brassicaceae</taxon>
        <taxon>Brassiceae</taxon>
        <taxon>Brassica</taxon>
    </lineage>
</organism>
<name>A0A0D3BYY9_BRAOL</name>
<reference evidence="2" key="2">
    <citation type="submission" date="2015-03" db="UniProtKB">
        <authorList>
            <consortium name="EnsemblPlants"/>
        </authorList>
    </citation>
    <scope>IDENTIFICATION</scope>
</reference>
<evidence type="ECO:0000313" key="2">
    <source>
        <dbReference type="EnsemblPlants" id="Bo4g130910.1"/>
    </source>
</evidence>
<keyword evidence="1" id="KW-0812">Transmembrane</keyword>
<dbReference type="Proteomes" id="UP000032141">
    <property type="component" value="Chromosome C4"/>
</dbReference>
<proteinExistence type="predicted"/>
<dbReference type="EnsemblPlants" id="Bo4g130910.1">
    <property type="protein sequence ID" value="Bo4g130910.1"/>
    <property type="gene ID" value="Bo4g130910"/>
</dbReference>
<keyword evidence="1" id="KW-1133">Transmembrane helix</keyword>
<feature type="transmembrane region" description="Helical" evidence="1">
    <location>
        <begin position="39"/>
        <end position="61"/>
    </location>
</feature>
<accession>A0A0D3BYY9</accession>
<dbReference type="HOGENOM" id="CLU_2907207_0_0_1"/>
<dbReference type="Gramene" id="Bo4g130910.1">
    <property type="protein sequence ID" value="Bo4g130910.1"/>
    <property type="gene ID" value="Bo4g130910"/>
</dbReference>
<protein>
    <submittedName>
        <fullName evidence="2">Uncharacterized protein</fullName>
    </submittedName>
</protein>
<keyword evidence="3" id="KW-1185">Reference proteome</keyword>